<name>A0A1W2BNH0_9RHOB</name>
<sequence>MVPQNFAGRGCFALNTPAWQGLLRAMTQADQNIYKGAFLMLLAGLCFVAVTALVKLLDGRVPASEAAFLRYIMGVVLFLPMLRGVLRTQLTGRQWRLIGMRGIVHAVGVSLWFYAMTRIPLAEVTSLGYLTPAFVTVGAVFVLGERLAVRRVLAVVCALLGALVIVRPGFRALEPGHLAMLATSVFFAISYLTAKILADEVPATLIVATLSVSVTIGLVPLAWPVWVTPDGYALLVLFGVACAATLGHFLMTLAFREAPITVTQPVTYLQLVWAVALGALVFAEPVDLWVIFGGSIILAAVSFITWREAVLKRRPLTPVSTATKL</sequence>
<keyword evidence="4 6" id="KW-1133">Transmembrane helix</keyword>
<gene>
    <name evidence="8" type="ORF">SAMN06295998_104175</name>
</gene>
<dbReference type="Pfam" id="PF00892">
    <property type="entry name" value="EamA"/>
    <property type="match status" value="2"/>
</dbReference>
<feature type="transmembrane region" description="Helical" evidence="6">
    <location>
        <begin position="289"/>
        <end position="306"/>
    </location>
</feature>
<evidence type="ECO:0000256" key="4">
    <source>
        <dbReference type="ARBA" id="ARBA00022989"/>
    </source>
</evidence>
<dbReference type="GO" id="GO:0016020">
    <property type="term" value="C:membrane"/>
    <property type="evidence" value="ECO:0007669"/>
    <property type="project" value="UniProtKB-SubCell"/>
</dbReference>
<dbReference type="PANTHER" id="PTHR22911:SF6">
    <property type="entry name" value="SOLUTE CARRIER FAMILY 35 MEMBER G1"/>
    <property type="match status" value="1"/>
</dbReference>
<feature type="transmembrane region" description="Helical" evidence="6">
    <location>
        <begin position="127"/>
        <end position="144"/>
    </location>
</feature>
<feature type="domain" description="EamA" evidence="7">
    <location>
        <begin position="176"/>
        <end position="305"/>
    </location>
</feature>
<protein>
    <submittedName>
        <fullName evidence="8">Permease of the drug/metabolite transporter (DMT) superfamily</fullName>
    </submittedName>
</protein>
<dbReference type="Gene3D" id="1.10.3730.20">
    <property type="match status" value="1"/>
</dbReference>
<dbReference type="InterPro" id="IPR037185">
    <property type="entry name" value="EmrE-like"/>
</dbReference>
<dbReference type="STRING" id="1387277.SAMN06295998_104175"/>
<evidence type="ECO:0000313" key="8">
    <source>
        <dbReference type="EMBL" id="SMC74068.1"/>
    </source>
</evidence>
<dbReference type="AlphaFoldDB" id="A0A1W2BNH0"/>
<keyword evidence="5 6" id="KW-0472">Membrane</keyword>
<evidence type="ECO:0000256" key="3">
    <source>
        <dbReference type="ARBA" id="ARBA00022692"/>
    </source>
</evidence>
<feature type="domain" description="EamA" evidence="7">
    <location>
        <begin position="35"/>
        <end position="166"/>
    </location>
</feature>
<dbReference type="InterPro" id="IPR000620">
    <property type="entry name" value="EamA_dom"/>
</dbReference>
<dbReference type="Proteomes" id="UP000192330">
    <property type="component" value="Unassembled WGS sequence"/>
</dbReference>
<feature type="transmembrane region" description="Helical" evidence="6">
    <location>
        <begin position="205"/>
        <end position="226"/>
    </location>
</feature>
<evidence type="ECO:0000256" key="1">
    <source>
        <dbReference type="ARBA" id="ARBA00004141"/>
    </source>
</evidence>
<feature type="transmembrane region" description="Helical" evidence="6">
    <location>
        <begin position="33"/>
        <end position="56"/>
    </location>
</feature>
<evidence type="ECO:0000259" key="7">
    <source>
        <dbReference type="Pfam" id="PF00892"/>
    </source>
</evidence>
<proteinExistence type="inferred from homology"/>
<evidence type="ECO:0000313" key="9">
    <source>
        <dbReference type="Proteomes" id="UP000192330"/>
    </source>
</evidence>
<reference evidence="8 9" key="1">
    <citation type="submission" date="2017-04" db="EMBL/GenBank/DDBJ databases">
        <authorList>
            <person name="Afonso C.L."/>
            <person name="Miller P.J."/>
            <person name="Scott M.A."/>
            <person name="Spackman E."/>
            <person name="Goraichik I."/>
            <person name="Dimitrov K.M."/>
            <person name="Suarez D.L."/>
            <person name="Swayne D.E."/>
        </authorList>
    </citation>
    <scope>NUCLEOTIDE SEQUENCE [LARGE SCALE GENOMIC DNA]</scope>
    <source>
        <strain evidence="8 9">CGMCC 1.12644</strain>
    </source>
</reference>
<comment type="subcellular location">
    <subcellularLocation>
        <location evidence="1">Membrane</location>
        <topology evidence="1">Multi-pass membrane protein</topology>
    </subcellularLocation>
</comment>
<evidence type="ECO:0000256" key="5">
    <source>
        <dbReference type="ARBA" id="ARBA00023136"/>
    </source>
</evidence>
<feature type="transmembrane region" description="Helical" evidence="6">
    <location>
        <begin position="98"/>
        <end position="115"/>
    </location>
</feature>
<dbReference type="EMBL" id="FWYD01000004">
    <property type="protein sequence ID" value="SMC74068.1"/>
    <property type="molecule type" value="Genomic_DNA"/>
</dbReference>
<accession>A0A1W2BNH0</accession>
<organism evidence="8 9">
    <name type="scientific">Primorskyibacter flagellatus</name>
    <dbReference type="NCBI Taxonomy" id="1387277"/>
    <lineage>
        <taxon>Bacteria</taxon>
        <taxon>Pseudomonadati</taxon>
        <taxon>Pseudomonadota</taxon>
        <taxon>Alphaproteobacteria</taxon>
        <taxon>Rhodobacterales</taxon>
        <taxon>Roseobacteraceae</taxon>
        <taxon>Primorskyibacter</taxon>
    </lineage>
</organism>
<keyword evidence="9" id="KW-1185">Reference proteome</keyword>
<evidence type="ECO:0000256" key="6">
    <source>
        <dbReference type="SAM" id="Phobius"/>
    </source>
</evidence>
<feature type="transmembrane region" description="Helical" evidence="6">
    <location>
        <begin position="151"/>
        <end position="170"/>
    </location>
</feature>
<comment type="similarity">
    <text evidence="2">Belongs to the drug/metabolite transporter (DMT) superfamily. 10 TMS drug/metabolite exporter (DME) (TC 2.A.7.3) family.</text>
</comment>
<feature type="transmembrane region" description="Helical" evidence="6">
    <location>
        <begin position="266"/>
        <end position="283"/>
    </location>
</feature>
<keyword evidence="3 6" id="KW-0812">Transmembrane</keyword>
<feature type="transmembrane region" description="Helical" evidence="6">
    <location>
        <begin position="68"/>
        <end position="86"/>
    </location>
</feature>
<dbReference type="PANTHER" id="PTHR22911">
    <property type="entry name" value="ACYL-MALONYL CONDENSING ENZYME-RELATED"/>
    <property type="match status" value="1"/>
</dbReference>
<feature type="transmembrane region" description="Helical" evidence="6">
    <location>
        <begin position="176"/>
        <end position="193"/>
    </location>
</feature>
<evidence type="ECO:0000256" key="2">
    <source>
        <dbReference type="ARBA" id="ARBA00009853"/>
    </source>
</evidence>
<dbReference type="SUPFAM" id="SSF103481">
    <property type="entry name" value="Multidrug resistance efflux transporter EmrE"/>
    <property type="match status" value="2"/>
</dbReference>
<feature type="transmembrane region" description="Helical" evidence="6">
    <location>
        <begin position="232"/>
        <end position="254"/>
    </location>
</feature>